<dbReference type="InterPro" id="IPR011006">
    <property type="entry name" value="CheY-like_superfamily"/>
</dbReference>
<dbReference type="CDD" id="cd00075">
    <property type="entry name" value="HATPase"/>
    <property type="match status" value="1"/>
</dbReference>
<dbReference type="Gene3D" id="1.10.10.60">
    <property type="entry name" value="Homeodomain-like"/>
    <property type="match status" value="1"/>
</dbReference>
<feature type="domain" description="HTH araC/xylS-type" evidence="8">
    <location>
        <begin position="447"/>
        <end position="546"/>
    </location>
</feature>
<keyword evidence="3 7" id="KW-0597">Phosphoprotein</keyword>
<dbReference type="InterPro" id="IPR018060">
    <property type="entry name" value="HTH_AraC"/>
</dbReference>
<dbReference type="SUPFAM" id="SSF55874">
    <property type="entry name" value="ATPase domain of HSP90 chaperone/DNA topoisomerase II/histidine kinase"/>
    <property type="match status" value="1"/>
</dbReference>
<protein>
    <recommendedName>
        <fullName evidence="2">histidine kinase</fullName>
        <ecNumber evidence="2">2.7.13.3</ecNumber>
    </recommendedName>
</protein>
<keyword evidence="6" id="KW-0804">Transcription</keyword>
<comment type="caution">
    <text evidence="11">The sequence shown here is derived from an EMBL/GenBank/DDBJ whole genome shotgun (WGS) entry which is preliminary data.</text>
</comment>
<dbReference type="Pfam" id="PF12833">
    <property type="entry name" value="HTH_18"/>
    <property type="match status" value="1"/>
</dbReference>
<dbReference type="InterPro" id="IPR018062">
    <property type="entry name" value="HTH_AraC-typ_CS"/>
</dbReference>
<feature type="domain" description="Response regulatory" evidence="10">
    <location>
        <begin position="300"/>
        <end position="415"/>
    </location>
</feature>
<dbReference type="PROSITE" id="PS00041">
    <property type="entry name" value="HTH_ARAC_FAMILY_1"/>
    <property type="match status" value="1"/>
</dbReference>
<keyword evidence="12" id="KW-1185">Reference proteome</keyword>
<evidence type="ECO:0000256" key="7">
    <source>
        <dbReference type="PROSITE-ProRule" id="PRU00169"/>
    </source>
</evidence>
<accession>A0ABS9SIN9</accession>
<dbReference type="PROSITE" id="PS01124">
    <property type="entry name" value="HTH_ARAC_FAMILY_2"/>
    <property type="match status" value="1"/>
</dbReference>
<proteinExistence type="predicted"/>
<dbReference type="PROSITE" id="PS50110">
    <property type="entry name" value="RESPONSE_REGULATORY"/>
    <property type="match status" value="1"/>
</dbReference>
<dbReference type="InterPro" id="IPR003594">
    <property type="entry name" value="HATPase_dom"/>
</dbReference>
<dbReference type="InterPro" id="IPR009057">
    <property type="entry name" value="Homeodomain-like_sf"/>
</dbReference>
<keyword evidence="5" id="KW-0238">DNA-binding</keyword>
<evidence type="ECO:0000256" key="5">
    <source>
        <dbReference type="ARBA" id="ARBA00023125"/>
    </source>
</evidence>
<dbReference type="Gene3D" id="3.40.50.2300">
    <property type="match status" value="1"/>
</dbReference>
<evidence type="ECO:0000256" key="3">
    <source>
        <dbReference type="ARBA" id="ARBA00022553"/>
    </source>
</evidence>
<evidence type="ECO:0000256" key="2">
    <source>
        <dbReference type="ARBA" id="ARBA00012438"/>
    </source>
</evidence>
<keyword evidence="4" id="KW-0805">Transcription regulation</keyword>
<sequence length="553" mass="62951">MTEFLEKGFDASYKEKLWQMYRNAKRILTLTNQLLDFRKMETGHMKIKAAQVDITRVINEIFLVFKNKAASQHIQYSIHIDEPALIYCDKDKMEIVFTNLLSNAFKYTADGGSITIKIVTVGNSKRDALYYNSNDNNKKLAENYLKIIVTDNGAGIPPAEVYKVFNSYYQASQAKSLNTTGTGLGLSIAKGIVDMHQGFITVDSDINKGSTFTVALPFGKAHLKESDITTSHTNPDDVTNYDDIESEFDTLEIPQPPLYISEQDNNTSYHETPWLITDETDLALPTIEVNDKGDITPLYQLLIVEDNLELLQYLQKTLAVYYKIVTAKNGKEGLLKARQYLPDIILSDVMMPGMDGLEMCQLLKSDPELNYIPVILLTARTASVYEIEGIETGADDYITKPFNFRLLKAKLNNFLTQRENVRQYFKKLITLQPSDTQINTADEQFLDKLIKLVESSLTDDNFSVKKLSQGMAMSQSTLYKRIKDLTGNSVVDFIKSVRIRRAAQLLIHQKMKVNEVALEVGITDQKYFREQFRKYFGQTPSEYLKNNKSDTPR</sequence>
<dbReference type="PANTHER" id="PTHR43547">
    <property type="entry name" value="TWO-COMPONENT HISTIDINE KINASE"/>
    <property type="match status" value="1"/>
</dbReference>
<evidence type="ECO:0000259" key="9">
    <source>
        <dbReference type="PROSITE" id="PS50109"/>
    </source>
</evidence>
<gene>
    <name evidence="11" type="ORF">MKP09_10095</name>
</gene>
<dbReference type="InterPro" id="IPR004358">
    <property type="entry name" value="Sig_transdc_His_kin-like_C"/>
</dbReference>
<dbReference type="Pfam" id="PF02518">
    <property type="entry name" value="HATPase_c"/>
    <property type="match status" value="1"/>
</dbReference>
<dbReference type="Pfam" id="PF00072">
    <property type="entry name" value="Response_reg"/>
    <property type="match status" value="1"/>
</dbReference>
<evidence type="ECO:0000256" key="4">
    <source>
        <dbReference type="ARBA" id="ARBA00023015"/>
    </source>
</evidence>
<dbReference type="SMART" id="SM00342">
    <property type="entry name" value="HTH_ARAC"/>
    <property type="match status" value="1"/>
</dbReference>
<dbReference type="SUPFAM" id="SSF46689">
    <property type="entry name" value="Homeodomain-like"/>
    <property type="match status" value="1"/>
</dbReference>
<dbReference type="PRINTS" id="PR00344">
    <property type="entry name" value="BCTRLSENSOR"/>
</dbReference>
<dbReference type="SMART" id="SM00448">
    <property type="entry name" value="REC"/>
    <property type="match status" value="1"/>
</dbReference>
<evidence type="ECO:0000256" key="6">
    <source>
        <dbReference type="ARBA" id="ARBA00023163"/>
    </source>
</evidence>
<dbReference type="Gene3D" id="3.30.565.10">
    <property type="entry name" value="Histidine kinase-like ATPase, C-terminal domain"/>
    <property type="match status" value="1"/>
</dbReference>
<reference evidence="11 12" key="1">
    <citation type="submission" date="2022-02" db="EMBL/GenBank/DDBJ databases">
        <authorList>
            <person name="Min J."/>
        </authorList>
    </citation>
    <scope>NUCLEOTIDE SEQUENCE [LARGE SCALE GENOMIC DNA]</scope>
    <source>
        <strain evidence="11 12">GR10-1</strain>
    </source>
</reference>
<evidence type="ECO:0000313" key="11">
    <source>
        <dbReference type="EMBL" id="MCH5598232.1"/>
    </source>
</evidence>
<evidence type="ECO:0000259" key="8">
    <source>
        <dbReference type="PROSITE" id="PS01124"/>
    </source>
</evidence>
<dbReference type="SMART" id="SM00387">
    <property type="entry name" value="HATPase_c"/>
    <property type="match status" value="1"/>
</dbReference>
<comment type="catalytic activity">
    <reaction evidence="1">
        <text>ATP + protein L-histidine = ADP + protein N-phospho-L-histidine.</text>
        <dbReference type="EC" id="2.7.13.3"/>
    </reaction>
</comment>
<organism evidence="11 12">
    <name type="scientific">Niabella ginsengisoli</name>
    <dbReference type="NCBI Taxonomy" id="522298"/>
    <lineage>
        <taxon>Bacteria</taxon>
        <taxon>Pseudomonadati</taxon>
        <taxon>Bacteroidota</taxon>
        <taxon>Chitinophagia</taxon>
        <taxon>Chitinophagales</taxon>
        <taxon>Chitinophagaceae</taxon>
        <taxon>Niabella</taxon>
    </lineage>
</organism>
<dbReference type="InterPro" id="IPR005467">
    <property type="entry name" value="His_kinase_dom"/>
</dbReference>
<dbReference type="Proteomes" id="UP001202248">
    <property type="component" value="Unassembled WGS sequence"/>
</dbReference>
<feature type="modified residue" description="4-aspartylphosphate" evidence="7">
    <location>
        <position position="348"/>
    </location>
</feature>
<dbReference type="InterPro" id="IPR036890">
    <property type="entry name" value="HATPase_C_sf"/>
</dbReference>
<evidence type="ECO:0000259" key="10">
    <source>
        <dbReference type="PROSITE" id="PS50110"/>
    </source>
</evidence>
<name>A0ABS9SIN9_9BACT</name>
<evidence type="ECO:0000256" key="1">
    <source>
        <dbReference type="ARBA" id="ARBA00000085"/>
    </source>
</evidence>
<evidence type="ECO:0000313" key="12">
    <source>
        <dbReference type="Proteomes" id="UP001202248"/>
    </source>
</evidence>
<dbReference type="EC" id="2.7.13.3" evidence="2"/>
<dbReference type="SUPFAM" id="SSF52172">
    <property type="entry name" value="CheY-like"/>
    <property type="match status" value="1"/>
</dbReference>
<feature type="domain" description="Histidine kinase" evidence="9">
    <location>
        <begin position="1"/>
        <end position="220"/>
    </location>
</feature>
<dbReference type="PANTHER" id="PTHR43547:SF2">
    <property type="entry name" value="HYBRID SIGNAL TRANSDUCTION HISTIDINE KINASE C"/>
    <property type="match status" value="1"/>
</dbReference>
<dbReference type="RefSeq" id="WP_240827793.1">
    <property type="nucleotide sequence ID" value="NZ_JAKWBL010000001.1"/>
</dbReference>
<dbReference type="EMBL" id="JAKWBL010000001">
    <property type="protein sequence ID" value="MCH5598232.1"/>
    <property type="molecule type" value="Genomic_DNA"/>
</dbReference>
<dbReference type="InterPro" id="IPR001789">
    <property type="entry name" value="Sig_transdc_resp-reg_receiver"/>
</dbReference>
<dbReference type="PROSITE" id="PS50109">
    <property type="entry name" value="HIS_KIN"/>
    <property type="match status" value="1"/>
</dbReference>